<dbReference type="Proteomes" id="UP001500604">
    <property type="component" value="Unassembled WGS sequence"/>
</dbReference>
<sequence>MEAIKETPQLVEGLTYKGRKTSRAGSEQRRRAILEAALRIVVRDGVRGVRHRAVAKEADVPLSATTYYFKDISDLITDTFTLFVEMGAEKFRSYWEDSHRTLQNTMAHISDSAESGQHLINAMTDLAVAYVLNQLRQHRDYLMAEQAFKLECLRNENLRPIAFKHQQYLLNDLVAFFKQAGSDNAEMDARLMFTAIMTVEYEGLLQNPDHLDETVIRGYLHRQIELMLNHVVLR</sequence>
<feature type="domain" description="HTH tetR-type" evidence="3">
    <location>
        <begin position="27"/>
        <end position="87"/>
    </location>
</feature>
<dbReference type="InterPro" id="IPR001647">
    <property type="entry name" value="HTH_TetR"/>
</dbReference>
<proteinExistence type="predicted"/>
<organism evidence="4 5">
    <name type="scientific">Kistimonas scapharcae</name>
    <dbReference type="NCBI Taxonomy" id="1036133"/>
    <lineage>
        <taxon>Bacteria</taxon>
        <taxon>Pseudomonadati</taxon>
        <taxon>Pseudomonadota</taxon>
        <taxon>Gammaproteobacteria</taxon>
        <taxon>Oceanospirillales</taxon>
        <taxon>Endozoicomonadaceae</taxon>
        <taxon>Kistimonas</taxon>
    </lineage>
</organism>
<dbReference type="PROSITE" id="PS50977">
    <property type="entry name" value="HTH_TETR_2"/>
    <property type="match status" value="1"/>
</dbReference>
<keyword evidence="1 2" id="KW-0238">DNA-binding</keyword>
<dbReference type="Pfam" id="PF17940">
    <property type="entry name" value="TetR_C_31"/>
    <property type="match status" value="1"/>
</dbReference>
<name>A0ABP8UZ25_9GAMM</name>
<gene>
    <name evidence="4" type="ORF">GCM10023116_06220</name>
</gene>
<evidence type="ECO:0000256" key="2">
    <source>
        <dbReference type="PROSITE-ProRule" id="PRU00335"/>
    </source>
</evidence>
<comment type="caution">
    <text evidence="4">The sequence shown here is derived from an EMBL/GenBank/DDBJ whole genome shotgun (WGS) entry which is preliminary data.</text>
</comment>
<accession>A0ABP8UZ25</accession>
<evidence type="ECO:0000313" key="4">
    <source>
        <dbReference type="EMBL" id="GAA4648355.1"/>
    </source>
</evidence>
<evidence type="ECO:0000256" key="1">
    <source>
        <dbReference type="ARBA" id="ARBA00023125"/>
    </source>
</evidence>
<dbReference type="InterPro" id="IPR041583">
    <property type="entry name" value="TetR_C_31"/>
</dbReference>
<reference evidence="5" key="1">
    <citation type="journal article" date="2019" name="Int. J. Syst. Evol. Microbiol.">
        <title>The Global Catalogue of Microorganisms (GCM) 10K type strain sequencing project: providing services to taxonomists for standard genome sequencing and annotation.</title>
        <authorList>
            <consortium name="The Broad Institute Genomics Platform"/>
            <consortium name="The Broad Institute Genome Sequencing Center for Infectious Disease"/>
            <person name="Wu L."/>
            <person name="Ma J."/>
        </authorList>
    </citation>
    <scope>NUCLEOTIDE SEQUENCE [LARGE SCALE GENOMIC DNA]</scope>
    <source>
        <strain evidence="5">JCM 17805</strain>
    </source>
</reference>
<dbReference type="InterPro" id="IPR009057">
    <property type="entry name" value="Homeodomain-like_sf"/>
</dbReference>
<keyword evidence="5" id="KW-1185">Reference proteome</keyword>
<dbReference type="RefSeq" id="WP_345193923.1">
    <property type="nucleotide sequence ID" value="NZ_BAABFL010000065.1"/>
</dbReference>
<protein>
    <submittedName>
        <fullName evidence="4">TetR/AcrR family transcriptional regulator</fullName>
    </submittedName>
</protein>
<evidence type="ECO:0000259" key="3">
    <source>
        <dbReference type="PROSITE" id="PS50977"/>
    </source>
</evidence>
<feature type="DNA-binding region" description="H-T-H motif" evidence="2">
    <location>
        <begin position="50"/>
        <end position="69"/>
    </location>
</feature>
<evidence type="ECO:0000313" key="5">
    <source>
        <dbReference type="Proteomes" id="UP001500604"/>
    </source>
</evidence>
<dbReference type="EMBL" id="BAABFL010000065">
    <property type="protein sequence ID" value="GAA4648355.1"/>
    <property type="molecule type" value="Genomic_DNA"/>
</dbReference>
<dbReference type="SUPFAM" id="SSF46689">
    <property type="entry name" value="Homeodomain-like"/>
    <property type="match status" value="1"/>
</dbReference>
<dbReference type="Gene3D" id="1.10.357.10">
    <property type="entry name" value="Tetracycline Repressor, domain 2"/>
    <property type="match status" value="1"/>
</dbReference>